<evidence type="ECO:0008006" key="10">
    <source>
        <dbReference type="Google" id="ProtNLM"/>
    </source>
</evidence>
<feature type="coiled-coil region" evidence="6">
    <location>
        <begin position="94"/>
        <end position="143"/>
    </location>
</feature>
<feature type="region of interest" description="Disordered" evidence="7">
    <location>
        <begin position="353"/>
        <end position="393"/>
    </location>
</feature>
<protein>
    <recommendedName>
        <fullName evidence="10">MAP7 domain containing 2a</fullName>
    </recommendedName>
</protein>
<dbReference type="GO" id="GO:0000226">
    <property type="term" value="P:microtubule cytoskeleton organization"/>
    <property type="evidence" value="ECO:0007669"/>
    <property type="project" value="InterPro"/>
</dbReference>
<dbReference type="GO" id="GO:0015630">
    <property type="term" value="C:microtubule cytoskeleton"/>
    <property type="evidence" value="ECO:0007669"/>
    <property type="project" value="InterPro"/>
</dbReference>
<reference evidence="8" key="1">
    <citation type="submission" date="2025-08" db="UniProtKB">
        <authorList>
            <consortium name="Ensembl"/>
        </authorList>
    </citation>
    <scope>IDENTIFICATION</scope>
</reference>
<evidence type="ECO:0000256" key="2">
    <source>
        <dbReference type="ARBA" id="ARBA00007525"/>
    </source>
</evidence>
<dbReference type="PANTHER" id="PTHR15073:SF3">
    <property type="entry name" value="MAP7 DOMAIN-CONTAINING PROTEIN 2"/>
    <property type="match status" value="1"/>
</dbReference>
<evidence type="ECO:0000256" key="5">
    <source>
        <dbReference type="ARBA" id="ARBA00023212"/>
    </source>
</evidence>
<keyword evidence="4 6" id="KW-0175">Coiled coil</keyword>
<name>A0A3B4TR32_SERDU</name>
<evidence type="ECO:0000256" key="7">
    <source>
        <dbReference type="SAM" id="MobiDB-lite"/>
    </source>
</evidence>
<sequence>MQVNKVSLTVCFTVKLPFLCPLNWVHCHSLFFPPLCDFYHLSAAEGYMKTDDRMRLAKERREERERSLAAREQLIREKERRARLQYERTVEERWRRLEEQRQKEELRRAAVEEKRRQQLEEERERLEALMKRSLERSLQLEQRNKRWSRGCPTGAGKDRAYRCKPRSFLDTWTTEELEINVNDLKQQEMEEKSCLFFGRTAFCCISVRYRYTQRERETGRSYCLLLQKQRLRRDRRTASPGCGSPVRRSESPASVNKHLASPVSSNICSFSIQFYYIWMILTSVFLFVTESAPCASAGKMAAGTTNAEEATKLLAERRRQARAQKELEEKKREQEEEERCIKEEQLRKKLAQEQQQEEVKAQQAKEKVTNEEDPHKLKNEEQEKELQTQTDKEVRNFCPASKEELISIPEFSPVNETQHSGMSNTRALEDLMDLTGSVTYPKLSSESNIGDCNKNLIEGVVSPMSDSKLIGMSSSSSNKLSIQ</sequence>
<dbReference type="STRING" id="41447.ENSSDUP00000008492"/>
<comment type="subcellular location">
    <subcellularLocation>
        <location evidence="1">Cytoplasm</location>
        <location evidence="1">Cytoskeleton</location>
    </subcellularLocation>
</comment>
<dbReference type="Ensembl" id="ENSSDUT00000008645.1">
    <property type="protein sequence ID" value="ENSSDUP00000008492.1"/>
    <property type="gene ID" value="ENSSDUG00000006220.1"/>
</dbReference>
<accession>A0A3B4TR32</accession>
<feature type="region of interest" description="Disordered" evidence="7">
    <location>
        <begin position="317"/>
        <end position="340"/>
    </location>
</feature>
<dbReference type="PANTHER" id="PTHR15073">
    <property type="entry name" value="MICROTUBULE-ASSOCIATED PROTEIN"/>
    <property type="match status" value="1"/>
</dbReference>
<dbReference type="GeneTree" id="ENSGT00950000182941"/>
<evidence type="ECO:0000313" key="8">
    <source>
        <dbReference type="Ensembl" id="ENSSDUP00000008492.1"/>
    </source>
</evidence>
<dbReference type="Proteomes" id="UP000261420">
    <property type="component" value="Unplaced"/>
</dbReference>
<dbReference type="Pfam" id="PF05672">
    <property type="entry name" value="MAP7"/>
    <property type="match status" value="1"/>
</dbReference>
<comment type="similarity">
    <text evidence="2">Belongs to the MAP7 family.</text>
</comment>
<reference evidence="8" key="2">
    <citation type="submission" date="2025-09" db="UniProtKB">
        <authorList>
            <consortium name="Ensembl"/>
        </authorList>
    </citation>
    <scope>IDENTIFICATION</scope>
</reference>
<evidence type="ECO:0000256" key="4">
    <source>
        <dbReference type="ARBA" id="ARBA00023054"/>
    </source>
</evidence>
<dbReference type="OMA" id="PPRACEV"/>
<evidence type="ECO:0000313" key="9">
    <source>
        <dbReference type="Proteomes" id="UP000261420"/>
    </source>
</evidence>
<evidence type="ECO:0000256" key="3">
    <source>
        <dbReference type="ARBA" id="ARBA00022490"/>
    </source>
</evidence>
<feature type="region of interest" description="Disordered" evidence="7">
    <location>
        <begin position="235"/>
        <end position="255"/>
    </location>
</feature>
<proteinExistence type="inferred from homology"/>
<dbReference type="InterPro" id="IPR008604">
    <property type="entry name" value="MAP7_fam"/>
</dbReference>
<keyword evidence="5" id="KW-0206">Cytoskeleton</keyword>
<dbReference type="AlphaFoldDB" id="A0A3B4TR32"/>
<keyword evidence="3" id="KW-0963">Cytoplasm</keyword>
<dbReference type="InterPro" id="IPR051483">
    <property type="entry name" value="MAP7_domain-containing"/>
</dbReference>
<organism evidence="8 9">
    <name type="scientific">Seriola dumerili</name>
    <name type="common">Greater amberjack</name>
    <name type="synonym">Caranx dumerili</name>
    <dbReference type="NCBI Taxonomy" id="41447"/>
    <lineage>
        <taxon>Eukaryota</taxon>
        <taxon>Metazoa</taxon>
        <taxon>Chordata</taxon>
        <taxon>Craniata</taxon>
        <taxon>Vertebrata</taxon>
        <taxon>Euteleostomi</taxon>
        <taxon>Actinopterygii</taxon>
        <taxon>Neopterygii</taxon>
        <taxon>Teleostei</taxon>
        <taxon>Neoteleostei</taxon>
        <taxon>Acanthomorphata</taxon>
        <taxon>Carangaria</taxon>
        <taxon>Carangiformes</taxon>
        <taxon>Carangidae</taxon>
        <taxon>Seriola</taxon>
    </lineage>
</organism>
<evidence type="ECO:0000256" key="1">
    <source>
        <dbReference type="ARBA" id="ARBA00004245"/>
    </source>
</evidence>
<evidence type="ECO:0000256" key="6">
    <source>
        <dbReference type="SAM" id="Coils"/>
    </source>
</evidence>
<keyword evidence="9" id="KW-1185">Reference proteome</keyword>